<reference evidence="2 3" key="1">
    <citation type="submission" date="2020-02" db="EMBL/GenBank/DDBJ databases">
        <title>Sequencing the genomes of 1000 actinobacteria strains.</title>
        <authorList>
            <person name="Klenk H.-P."/>
        </authorList>
    </citation>
    <scope>NUCLEOTIDE SEQUENCE [LARGE SCALE GENOMIC DNA]</scope>
    <source>
        <strain evidence="2 3">DSM 19609</strain>
    </source>
</reference>
<organism evidence="2 3">
    <name type="scientific">Brooklawnia cerclae</name>
    <dbReference type="NCBI Taxonomy" id="349934"/>
    <lineage>
        <taxon>Bacteria</taxon>
        <taxon>Bacillati</taxon>
        <taxon>Actinomycetota</taxon>
        <taxon>Actinomycetes</taxon>
        <taxon>Propionibacteriales</taxon>
        <taxon>Propionibacteriaceae</taxon>
        <taxon>Brooklawnia</taxon>
    </lineage>
</organism>
<dbReference type="Pfam" id="PF00903">
    <property type="entry name" value="Glyoxalase"/>
    <property type="match status" value="1"/>
</dbReference>
<dbReference type="InterPro" id="IPR004360">
    <property type="entry name" value="Glyas_Fos-R_dOase_dom"/>
</dbReference>
<evidence type="ECO:0000313" key="3">
    <source>
        <dbReference type="Proteomes" id="UP000749311"/>
    </source>
</evidence>
<dbReference type="PANTHER" id="PTHR33990:SF1">
    <property type="entry name" value="PROTEIN YJDN"/>
    <property type="match status" value="1"/>
</dbReference>
<proteinExistence type="predicted"/>
<evidence type="ECO:0000313" key="2">
    <source>
        <dbReference type="EMBL" id="NIH58737.1"/>
    </source>
</evidence>
<feature type="domain" description="Glyoxalase/fosfomycin resistance/dioxygenase" evidence="1">
    <location>
        <begin position="7"/>
        <end position="132"/>
    </location>
</feature>
<dbReference type="InterPro" id="IPR028973">
    <property type="entry name" value="PhnB-like"/>
</dbReference>
<comment type="caution">
    <text evidence="2">The sequence shown here is derived from an EMBL/GenBank/DDBJ whole genome shotgun (WGS) entry which is preliminary data.</text>
</comment>
<dbReference type="PANTHER" id="PTHR33990">
    <property type="entry name" value="PROTEIN YJDN-RELATED"/>
    <property type="match status" value="1"/>
</dbReference>
<sequence length="140" mass="15277">MLTMHPYLSFNGNAREATTFYQEVFGGKLTVSTFGEYGADGMPPEGVMHAELATDHFVLYASDAFTGSAETWRGQRIALALMGDEPGTDLELATRWFDRLAVDGTIGQPLAEQLWGDVYGQVTDKYGIDWMVDVGQAGQG</sequence>
<dbReference type="InterPro" id="IPR029068">
    <property type="entry name" value="Glyas_Bleomycin-R_OHBP_Dase"/>
</dbReference>
<dbReference type="CDD" id="cd06588">
    <property type="entry name" value="PhnB_like"/>
    <property type="match status" value="1"/>
</dbReference>
<gene>
    <name evidence="2" type="ORF">FB473_003438</name>
</gene>
<dbReference type="RefSeq" id="WP_167171776.1">
    <property type="nucleotide sequence ID" value="NZ_BAAAOO010000006.1"/>
</dbReference>
<accession>A0ABX0SK24</accession>
<dbReference type="Gene3D" id="3.10.180.10">
    <property type="entry name" value="2,3-Dihydroxybiphenyl 1,2-Dioxygenase, domain 1"/>
    <property type="match status" value="1"/>
</dbReference>
<evidence type="ECO:0000259" key="1">
    <source>
        <dbReference type="Pfam" id="PF00903"/>
    </source>
</evidence>
<keyword evidence="3" id="KW-1185">Reference proteome</keyword>
<protein>
    <submittedName>
        <fullName evidence="2">PhnB protein</fullName>
    </submittedName>
</protein>
<dbReference type="Proteomes" id="UP000749311">
    <property type="component" value="Unassembled WGS sequence"/>
</dbReference>
<dbReference type="EMBL" id="JAAMOZ010000005">
    <property type="protein sequence ID" value="NIH58737.1"/>
    <property type="molecule type" value="Genomic_DNA"/>
</dbReference>
<dbReference type="SUPFAM" id="SSF54593">
    <property type="entry name" value="Glyoxalase/Bleomycin resistance protein/Dihydroxybiphenyl dioxygenase"/>
    <property type="match status" value="1"/>
</dbReference>
<name>A0ABX0SK24_9ACTN</name>